<keyword evidence="5" id="KW-0396">Initiation factor</keyword>
<keyword evidence="6" id="KW-1185">Reference proteome</keyword>
<dbReference type="AlphaFoldDB" id="A0A0S2KDU8"/>
<dbReference type="STRING" id="1249552.PS2015_1843"/>
<dbReference type="PANTHER" id="PTHR12789:SF0">
    <property type="entry name" value="DENSITY-REGULATED PROTEIN"/>
    <property type="match status" value="1"/>
</dbReference>
<proteinExistence type="inferred from homology"/>
<name>A0A0S2KDU8_9GAMM</name>
<dbReference type="InterPro" id="IPR036877">
    <property type="entry name" value="SUI1_dom_sf"/>
</dbReference>
<evidence type="ECO:0000313" key="5">
    <source>
        <dbReference type="EMBL" id="ALO46491.1"/>
    </source>
</evidence>
<sequence>MNMRDQLSRLVYSTDKGSLCPDCGQAKTNCQCRTNASERILGDGRVRIRRETKGRKGKGVTLVEGLAMTAPQLAQLAKALKTHCGCGGSVKDATIEIQGDQRQTILAFLDARGIQAKIAGA</sequence>
<gene>
    <name evidence="5" type="ORF">PS2015_1843</name>
</gene>
<dbReference type="PIRSF" id="PIRSF037511">
    <property type="entry name" value="Transl_init_SUI1_pro"/>
    <property type="match status" value="1"/>
</dbReference>
<dbReference type="OrthoDB" id="9792915at2"/>
<dbReference type="InterPro" id="IPR001950">
    <property type="entry name" value="SUI1"/>
</dbReference>
<dbReference type="Gene3D" id="3.30.780.10">
    <property type="entry name" value="SUI1-like domain"/>
    <property type="match status" value="1"/>
</dbReference>
<protein>
    <submittedName>
        <fullName evidence="5">Putative translation initiation factor SUI1</fullName>
    </submittedName>
</protein>
<organism evidence="5 6">
    <name type="scientific">Pseudohongiella spirulinae</name>
    <dbReference type="NCBI Taxonomy" id="1249552"/>
    <lineage>
        <taxon>Bacteria</taxon>
        <taxon>Pseudomonadati</taxon>
        <taxon>Pseudomonadota</taxon>
        <taxon>Gammaproteobacteria</taxon>
        <taxon>Pseudomonadales</taxon>
        <taxon>Pseudohongiellaceae</taxon>
        <taxon>Pseudohongiella</taxon>
    </lineage>
</organism>
<keyword evidence="3" id="KW-0648">Protein biosynthesis</keyword>
<feature type="domain" description="SUI1" evidence="4">
    <location>
        <begin position="50"/>
        <end position="113"/>
    </location>
</feature>
<dbReference type="EMBL" id="CP013189">
    <property type="protein sequence ID" value="ALO46491.1"/>
    <property type="molecule type" value="Genomic_DNA"/>
</dbReference>
<dbReference type="PANTHER" id="PTHR12789">
    <property type="entry name" value="DENSITY-REGULATED PROTEIN HOMOLOG"/>
    <property type="match status" value="1"/>
</dbReference>
<dbReference type="KEGG" id="pspi:PS2015_1843"/>
<dbReference type="GO" id="GO:0006417">
    <property type="term" value="P:regulation of translation"/>
    <property type="evidence" value="ECO:0007669"/>
    <property type="project" value="UniProtKB-KW"/>
</dbReference>
<dbReference type="SUPFAM" id="SSF55159">
    <property type="entry name" value="eIF1-like"/>
    <property type="match status" value="1"/>
</dbReference>
<dbReference type="PATRIC" id="fig|1249552.3.peg.1850"/>
<evidence type="ECO:0000256" key="2">
    <source>
        <dbReference type="ARBA" id="ARBA00022845"/>
    </source>
</evidence>
<accession>A0A0S2KDU8</accession>
<dbReference type="GO" id="GO:0001731">
    <property type="term" value="P:formation of translation preinitiation complex"/>
    <property type="evidence" value="ECO:0007669"/>
    <property type="project" value="TreeGrafter"/>
</dbReference>
<evidence type="ECO:0000256" key="3">
    <source>
        <dbReference type="ARBA" id="ARBA00022917"/>
    </source>
</evidence>
<dbReference type="Pfam" id="PF01253">
    <property type="entry name" value="SUI1"/>
    <property type="match status" value="1"/>
</dbReference>
<dbReference type="Proteomes" id="UP000065641">
    <property type="component" value="Chromosome"/>
</dbReference>
<reference evidence="5 6" key="1">
    <citation type="submission" date="2015-11" db="EMBL/GenBank/DDBJ databases">
        <authorList>
            <person name="Zhang Y."/>
            <person name="Guo Z."/>
        </authorList>
    </citation>
    <scope>NUCLEOTIDE SEQUENCE [LARGE SCALE GENOMIC DNA]</scope>
    <source>
        <strain evidence="5 6">KCTC 32221</strain>
    </source>
</reference>
<dbReference type="GO" id="GO:0003743">
    <property type="term" value="F:translation initiation factor activity"/>
    <property type="evidence" value="ECO:0007669"/>
    <property type="project" value="UniProtKB-KW"/>
</dbReference>
<evidence type="ECO:0000313" key="6">
    <source>
        <dbReference type="Proteomes" id="UP000065641"/>
    </source>
</evidence>
<evidence type="ECO:0000256" key="1">
    <source>
        <dbReference type="ARBA" id="ARBA00005422"/>
    </source>
</evidence>
<evidence type="ECO:0000259" key="4">
    <source>
        <dbReference type="PROSITE" id="PS50296"/>
    </source>
</evidence>
<dbReference type="RefSeq" id="WP_058021923.1">
    <property type="nucleotide sequence ID" value="NZ_CP013189.1"/>
</dbReference>
<dbReference type="CDD" id="cd11567">
    <property type="entry name" value="YciH_like"/>
    <property type="match status" value="1"/>
</dbReference>
<dbReference type="FunFam" id="3.30.780.10:FF:000002">
    <property type="entry name" value="Stress response translation initiation inhibitor"/>
    <property type="match status" value="1"/>
</dbReference>
<dbReference type="InterPro" id="IPR050318">
    <property type="entry name" value="DENR/SUI1_TIF"/>
</dbReference>
<dbReference type="PROSITE" id="PS50296">
    <property type="entry name" value="SUI1"/>
    <property type="match status" value="1"/>
</dbReference>
<dbReference type="GO" id="GO:0002188">
    <property type="term" value="P:translation reinitiation"/>
    <property type="evidence" value="ECO:0007669"/>
    <property type="project" value="TreeGrafter"/>
</dbReference>
<comment type="similarity">
    <text evidence="1">Belongs to the SUI1 family.</text>
</comment>
<keyword evidence="2" id="KW-0810">Translation regulation</keyword>
<dbReference type="InterPro" id="IPR005872">
    <property type="entry name" value="SUI1_arc_bac"/>
</dbReference>
<dbReference type="GO" id="GO:0003729">
    <property type="term" value="F:mRNA binding"/>
    <property type="evidence" value="ECO:0007669"/>
    <property type="project" value="TreeGrafter"/>
</dbReference>